<evidence type="ECO:0000256" key="4">
    <source>
        <dbReference type="ARBA" id="ARBA00022989"/>
    </source>
</evidence>
<feature type="transmembrane region" description="Helical" evidence="9">
    <location>
        <begin position="349"/>
        <end position="368"/>
    </location>
</feature>
<evidence type="ECO:0000256" key="2">
    <source>
        <dbReference type="ARBA" id="ARBA00022448"/>
    </source>
</evidence>
<feature type="transmembrane region" description="Helical" evidence="9">
    <location>
        <begin position="608"/>
        <end position="627"/>
    </location>
</feature>
<dbReference type="Gene3D" id="1.10.3080.10">
    <property type="entry name" value="Clc chloride channel"/>
    <property type="match status" value="1"/>
</dbReference>
<evidence type="ECO:0000256" key="8">
    <source>
        <dbReference type="SAM" id="MobiDB-lite"/>
    </source>
</evidence>
<feature type="region of interest" description="Disordered" evidence="8">
    <location>
        <begin position="1"/>
        <end position="25"/>
    </location>
</feature>
<evidence type="ECO:0000313" key="10">
    <source>
        <dbReference type="EMBL" id="CAK9436442.1"/>
    </source>
</evidence>
<dbReference type="RefSeq" id="XP_066827938.1">
    <property type="nucleotide sequence ID" value="XM_066970841.1"/>
</dbReference>
<evidence type="ECO:0000256" key="9">
    <source>
        <dbReference type="SAM" id="Phobius"/>
    </source>
</evidence>
<dbReference type="GeneID" id="92206196"/>
<dbReference type="PANTHER" id="PTHR45711:SF3">
    <property type="entry name" value="CLC CHANNEL"/>
    <property type="match status" value="1"/>
</dbReference>
<feature type="region of interest" description="Disordered" evidence="8">
    <location>
        <begin position="137"/>
        <end position="181"/>
    </location>
</feature>
<dbReference type="InterPro" id="IPR014743">
    <property type="entry name" value="Cl-channel_core"/>
</dbReference>
<keyword evidence="4 9" id="KW-1133">Transmembrane helix</keyword>
<reference evidence="10 11" key="1">
    <citation type="submission" date="2024-03" db="EMBL/GenBank/DDBJ databases">
        <authorList>
            <person name="Brejova B."/>
        </authorList>
    </citation>
    <scope>NUCLEOTIDE SEQUENCE [LARGE SCALE GENOMIC DNA]</scope>
    <source>
        <strain evidence="10 11">CBS 14171</strain>
    </source>
</reference>
<feature type="transmembrane region" description="Helical" evidence="9">
    <location>
        <begin position="737"/>
        <end position="757"/>
    </location>
</feature>
<organism evidence="10 11">
    <name type="scientific">Lodderomyces beijingensis</name>
    <dbReference type="NCBI Taxonomy" id="1775926"/>
    <lineage>
        <taxon>Eukaryota</taxon>
        <taxon>Fungi</taxon>
        <taxon>Dikarya</taxon>
        <taxon>Ascomycota</taxon>
        <taxon>Saccharomycotina</taxon>
        <taxon>Pichiomycetes</taxon>
        <taxon>Debaryomycetaceae</taxon>
        <taxon>Candida/Lodderomyces clade</taxon>
        <taxon>Lodderomyces</taxon>
    </lineage>
</organism>
<gene>
    <name evidence="10" type="ORF">LODBEIA_P10000</name>
</gene>
<feature type="transmembrane region" description="Helical" evidence="9">
    <location>
        <begin position="664"/>
        <end position="684"/>
    </location>
</feature>
<dbReference type="PRINTS" id="PR00762">
    <property type="entry name" value="CLCHANNEL"/>
</dbReference>
<evidence type="ECO:0000256" key="5">
    <source>
        <dbReference type="ARBA" id="ARBA00023065"/>
    </source>
</evidence>
<evidence type="ECO:0000256" key="6">
    <source>
        <dbReference type="ARBA" id="ARBA00023136"/>
    </source>
</evidence>
<feature type="transmembrane region" description="Helical" evidence="9">
    <location>
        <begin position="696"/>
        <end position="717"/>
    </location>
</feature>
<keyword evidence="11" id="KW-1185">Reference proteome</keyword>
<evidence type="ECO:0000256" key="3">
    <source>
        <dbReference type="ARBA" id="ARBA00022692"/>
    </source>
</evidence>
<keyword evidence="3 9" id="KW-0812">Transmembrane</keyword>
<dbReference type="SUPFAM" id="SSF81340">
    <property type="entry name" value="Clc chloride channel"/>
    <property type="match status" value="1"/>
</dbReference>
<feature type="region of interest" description="Disordered" evidence="8">
    <location>
        <begin position="46"/>
        <end position="70"/>
    </location>
</feature>
<name>A0ABP0ZF35_9ASCO</name>
<dbReference type="InterPro" id="IPR046342">
    <property type="entry name" value="CBS_dom_sf"/>
</dbReference>
<evidence type="ECO:0000313" key="11">
    <source>
        <dbReference type="Proteomes" id="UP001497383"/>
    </source>
</evidence>
<dbReference type="SUPFAM" id="SSF54631">
    <property type="entry name" value="CBS-domain pair"/>
    <property type="match status" value="1"/>
</dbReference>
<keyword evidence="6 9" id="KW-0472">Membrane</keyword>
<feature type="transmembrane region" description="Helical" evidence="9">
    <location>
        <begin position="259"/>
        <end position="282"/>
    </location>
</feature>
<dbReference type="CDD" id="cd03684">
    <property type="entry name" value="ClC_3_like"/>
    <property type="match status" value="1"/>
</dbReference>
<evidence type="ECO:0000256" key="7">
    <source>
        <dbReference type="ARBA" id="ARBA00023214"/>
    </source>
</evidence>
<dbReference type="Pfam" id="PF00654">
    <property type="entry name" value="Voltage_CLC"/>
    <property type="match status" value="1"/>
</dbReference>
<keyword evidence="2" id="KW-0813">Transport</keyword>
<feature type="transmembrane region" description="Helical" evidence="9">
    <location>
        <begin position="436"/>
        <end position="458"/>
    </location>
</feature>
<keyword evidence="7" id="KW-0868">Chloride</keyword>
<comment type="subcellular location">
    <subcellularLocation>
        <location evidence="1">Membrane</location>
        <topology evidence="1">Multi-pass membrane protein</topology>
    </subcellularLocation>
</comment>
<dbReference type="Proteomes" id="UP001497383">
    <property type="component" value="Chromosome 1"/>
</dbReference>
<dbReference type="PANTHER" id="PTHR45711">
    <property type="entry name" value="CHLORIDE CHANNEL PROTEIN"/>
    <property type="match status" value="1"/>
</dbReference>
<evidence type="ECO:0000256" key="1">
    <source>
        <dbReference type="ARBA" id="ARBA00004141"/>
    </source>
</evidence>
<sequence length="1053" mass="118040">MSAEDHVPEFNIENHAEGDANAESINVDTYNQRMKLERGPSFLQHRTTSASSQWQQQHHHHQLPSSRLKSTRSFETEFSGLTLSLTNSGSAAHERKFARTVPSTPMIHEDLESPLLAAKHSLNIRSQIFRKSLVSPPHRRFSKVGDDEAVGGVSDINDDDDDEYTSLRSSRTHESSNSNSNSQFLLASPMSHLPIIQTIRDFYNDFTTIDWTKAYLKGNQFNYSLEKNRWIGVENVDDDDDNYEEKIANSSIPFLQKQYFILGKWILIVFVGLFFSIIAFVIDKFELLLVGVKHGYCKTNWFASQVTCCANADNSKHSGSFNQDTCPQWISWSNYFENLWISQHIRVDYLIYVVLSVTLASLACLVTLTTKITGGAVDDDDGNGGNTKGFTSGDASKANKRDHVNRTKPRVIYTANGSGVPEVKTILSGFVIRRFLGVYTLCAKTIALIFAIASGMSLGKEGPYVHLATCVGNITSRYFPFIYKNDLFEKQILSASASAGVALAFGSPLGGVLFILEEINNYLPSHQLFQVFFCAIISTLFLKFLNPYGTGKTVLFELEYYSDWYPLELLFFVFIGISGGIFGAAFVKFVNWWPKKFRSLKYIKDKPLFEVFLVATITGLVTFWNPYTIQASTELVLDLATSCSGRELDRSLCPTTKEQFVREIGSLMVALIMKIVLTFITFGLKLPCGIYVPSMVAGALYGRVFAMSIRYLGLLFKDATEMSTATCMPSSIYCVDMGIYAMISAGAFMAGVTRMNITIVTILFELTSSYTYVLPIAVAIAVANWAGGLIEKNSLYESLLVANDYPFMSPETEPIDPRVMAIDIVSADLIPSKRSSFHASTAKDLIDANSKIFIDLTDSNMVSIEILQQKLVMLADRCLLDGCIPLVKNQVCVGLLNFSELEICLDRIESFVQEYGVRSDNIQCKLMQISGQYSFKNKVVQQNSHAQDYFSYGSTMQVEDQEEEEEEGEEEEEVREGGDFDLGCALDELTDLTKYVDRKPIFINHDNELSFAHLIFDRIGTRVVVLLKNGKYYGVLHKKVLIDYLRRVESGSH</sequence>
<feature type="transmembrane region" description="Helical" evidence="9">
    <location>
        <begin position="769"/>
        <end position="790"/>
    </location>
</feature>
<keyword evidence="5" id="KW-0406">Ion transport</keyword>
<feature type="compositionally biased region" description="Basic and acidic residues" evidence="8">
    <location>
        <begin position="1"/>
        <end position="18"/>
    </location>
</feature>
<feature type="transmembrane region" description="Helical" evidence="9">
    <location>
        <begin position="492"/>
        <end position="516"/>
    </location>
</feature>
<dbReference type="InterPro" id="IPR001807">
    <property type="entry name" value="ClC"/>
</dbReference>
<proteinExistence type="predicted"/>
<dbReference type="EMBL" id="OZ022405">
    <property type="protein sequence ID" value="CAK9436442.1"/>
    <property type="molecule type" value="Genomic_DNA"/>
</dbReference>
<feature type="transmembrane region" description="Helical" evidence="9">
    <location>
        <begin position="528"/>
        <end position="545"/>
    </location>
</feature>
<accession>A0ABP0ZF35</accession>
<evidence type="ECO:0008006" key="12">
    <source>
        <dbReference type="Google" id="ProtNLM"/>
    </source>
</evidence>
<protein>
    <recommendedName>
        <fullName evidence="12">Chloride channel protein</fullName>
    </recommendedName>
</protein>
<feature type="transmembrane region" description="Helical" evidence="9">
    <location>
        <begin position="565"/>
        <end position="587"/>
    </location>
</feature>